<organism evidence="1 2">
    <name type="scientific">Eleusine coracana subsp. coracana</name>
    <dbReference type="NCBI Taxonomy" id="191504"/>
    <lineage>
        <taxon>Eukaryota</taxon>
        <taxon>Viridiplantae</taxon>
        <taxon>Streptophyta</taxon>
        <taxon>Embryophyta</taxon>
        <taxon>Tracheophyta</taxon>
        <taxon>Spermatophyta</taxon>
        <taxon>Magnoliopsida</taxon>
        <taxon>Liliopsida</taxon>
        <taxon>Poales</taxon>
        <taxon>Poaceae</taxon>
        <taxon>PACMAD clade</taxon>
        <taxon>Chloridoideae</taxon>
        <taxon>Cynodonteae</taxon>
        <taxon>Eleusininae</taxon>
        <taxon>Eleusine</taxon>
    </lineage>
</organism>
<dbReference type="AlphaFoldDB" id="A0AAV5FIC6"/>
<evidence type="ECO:0000313" key="2">
    <source>
        <dbReference type="Proteomes" id="UP001054889"/>
    </source>
</evidence>
<dbReference type="EMBL" id="BQKI01000085">
    <property type="protein sequence ID" value="GJN34550.1"/>
    <property type="molecule type" value="Genomic_DNA"/>
</dbReference>
<gene>
    <name evidence="1" type="primary">gb23222</name>
    <name evidence="1" type="ORF">PR202_gb23222</name>
</gene>
<evidence type="ECO:0000313" key="1">
    <source>
        <dbReference type="EMBL" id="GJN34550.1"/>
    </source>
</evidence>
<accession>A0AAV5FIC6</accession>
<dbReference type="Proteomes" id="UP001054889">
    <property type="component" value="Unassembled WGS sequence"/>
</dbReference>
<keyword evidence="2" id="KW-1185">Reference proteome</keyword>
<name>A0AAV5FIC6_ELECO</name>
<protein>
    <submittedName>
        <fullName evidence="1">Uncharacterized protein</fullName>
    </submittedName>
</protein>
<reference evidence="1" key="1">
    <citation type="journal article" date="2018" name="DNA Res.">
        <title>Multiple hybrid de novo genome assembly of finger millet, an orphan allotetraploid crop.</title>
        <authorList>
            <person name="Hatakeyama M."/>
            <person name="Aluri S."/>
            <person name="Balachadran M.T."/>
            <person name="Sivarajan S.R."/>
            <person name="Patrignani A."/>
            <person name="Gruter S."/>
            <person name="Poveda L."/>
            <person name="Shimizu-Inatsugi R."/>
            <person name="Baeten J."/>
            <person name="Francoijs K.J."/>
            <person name="Nataraja K.N."/>
            <person name="Reddy Y.A.N."/>
            <person name="Phadnis S."/>
            <person name="Ravikumar R.L."/>
            <person name="Schlapbach R."/>
            <person name="Sreeman S.M."/>
            <person name="Shimizu K.K."/>
        </authorList>
    </citation>
    <scope>NUCLEOTIDE SEQUENCE</scope>
</reference>
<sequence>MRAAWGSRYFKAVQLQLVPNLFMVQFRTEDDLRWNATLEVDKNSDGKNESCATEIDKVSYEKLNEFAKVQFESRGQITQKDVPDCVMHVDDEVSLSDAIIKEGAMVPALKAPQAP</sequence>
<proteinExistence type="predicted"/>
<reference evidence="1" key="2">
    <citation type="submission" date="2021-12" db="EMBL/GenBank/DDBJ databases">
        <title>Resequencing data analysis of finger millet.</title>
        <authorList>
            <person name="Hatakeyama M."/>
            <person name="Aluri S."/>
            <person name="Balachadran M.T."/>
            <person name="Sivarajan S.R."/>
            <person name="Poveda L."/>
            <person name="Shimizu-Inatsugi R."/>
            <person name="Schlapbach R."/>
            <person name="Sreeman S.M."/>
            <person name="Shimizu K.K."/>
        </authorList>
    </citation>
    <scope>NUCLEOTIDE SEQUENCE</scope>
</reference>
<comment type="caution">
    <text evidence="1">The sequence shown here is derived from an EMBL/GenBank/DDBJ whole genome shotgun (WGS) entry which is preliminary data.</text>
</comment>